<dbReference type="SUPFAM" id="SSF53659">
    <property type="entry name" value="Isocitrate/Isopropylmalate dehydrogenase-like"/>
    <property type="match status" value="1"/>
</dbReference>
<dbReference type="PANTHER" id="PTHR30004">
    <property type="entry name" value="4-HYDROXYTHREONINE-4-PHOSPHATE DEHYDROGENASE"/>
    <property type="match status" value="1"/>
</dbReference>
<dbReference type="EMBL" id="LACI01001930">
    <property type="protein sequence ID" value="KJU83381.1"/>
    <property type="molecule type" value="Genomic_DNA"/>
</dbReference>
<protein>
    <submittedName>
        <fullName evidence="4">Pyridoxal phosphate (Active vitamin B6) biosynthesis PdxA</fullName>
        <ecNumber evidence="4">1.1.1.262</ecNumber>
    </submittedName>
</protein>
<dbReference type="PATRIC" id="fig|29290.4.peg.5871"/>
<keyword evidence="5" id="KW-1185">Reference proteome</keyword>
<reference evidence="4 5" key="1">
    <citation type="submission" date="2015-02" db="EMBL/GenBank/DDBJ databases">
        <title>Single-cell genomics of uncultivated deep-branching MTB reveals a conserved set of magnetosome genes.</title>
        <authorList>
            <person name="Kolinko S."/>
            <person name="Richter M."/>
            <person name="Glockner F.O."/>
            <person name="Brachmann A."/>
            <person name="Schuler D."/>
        </authorList>
    </citation>
    <scope>NUCLEOTIDE SEQUENCE [LARGE SCALE GENOMIC DNA]</scope>
    <source>
        <strain evidence="4">TM-1</strain>
    </source>
</reference>
<dbReference type="GO" id="GO:0046872">
    <property type="term" value="F:metal ion binding"/>
    <property type="evidence" value="ECO:0007669"/>
    <property type="project" value="UniProtKB-KW"/>
</dbReference>
<dbReference type="PANTHER" id="PTHR30004:SF6">
    <property type="entry name" value="D-THREONATE 4-PHOSPHATE DEHYDROGENASE"/>
    <property type="match status" value="1"/>
</dbReference>
<keyword evidence="1" id="KW-0479">Metal-binding</keyword>
<evidence type="ECO:0000256" key="3">
    <source>
        <dbReference type="ARBA" id="ARBA00023027"/>
    </source>
</evidence>
<evidence type="ECO:0000256" key="1">
    <source>
        <dbReference type="ARBA" id="ARBA00022723"/>
    </source>
</evidence>
<evidence type="ECO:0000313" key="4">
    <source>
        <dbReference type="EMBL" id="KJU83381.1"/>
    </source>
</evidence>
<dbReference type="GO" id="GO:0051287">
    <property type="term" value="F:NAD binding"/>
    <property type="evidence" value="ECO:0007669"/>
    <property type="project" value="InterPro"/>
</dbReference>
<evidence type="ECO:0000313" key="5">
    <source>
        <dbReference type="Proteomes" id="UP000033423"/>
    </source>
</evidence>
<organism evidence="4 5">
    <name type="scientific">Candidatus Magnetobacterium bavaricum</name>
    <dbReference type="NCBI Taxonomy" id="29290"/>
    <lineage>
        <taxon>Bacteria</taxon>
        <taxon>Pseudomonadati</taxon>
        <taxon>Nitrospirota</taxon>
        <taxon>Thermodesulfovibrionia</taxon>
        <taxon>Thermodesulfovibrionales</taxon>
        <taxon>Candidatus Magnetobacteriaceae</taxon>
        <taxon>Candidatus Magnetobacterium</taxon>
    </lineage>
</organism>
<keyword evidence="3" id="KW-0520">NAD</keyword>
<dbReference type="InterPro" id="IPR005255">
    <property type="entry name" value="PdxA_fam"/>
</dbReference>
<dbReference type="AlphaFoldDB" id="A0A0F3GNC2"/>
<keyword evidence="2 4" id="KW-0560">Oxidoreductase</keyword>
<gene>
    <name evidence="4" type="ORF">MBAV_004426</name>
</gene>
<dbReference type="Gene3D" id="3.40.718.10">
    <property type="entry name" value="Isopropylmalate Dehydrogenase"/>
    <property type="match status" value="1"/>
</dbReference>
<name>A0A0F3GNC2_9BACT</name>
<evidence type="ECO:0000256" key="2">
    <source>
        <dbReference type="ARBA" id="ARBA00023002"/>
    </source>
</evidence>
<sequence>MILVTIHVPLKDVPALITTQRVLRTIRLASKAAKMFKLTAPRIAVAGVNPHAGEAGILGEEEGKYILPAIRQAQTEGIAVTGPYPPDTVFHSAYKGQLDIIVCMYHDQGLIPLKMIAFDTGVNTTIGLPFVRTSPDHGTAFDIAWRGIAGCNSMVEAITMAFELDV</sequence>
<dbReference type="Proteomes" id="UP000033423">
    <property type="component" value="Unassembled WGS sequence"/>
</dbReference>
<comment type="caution">
    <text evidence="4">The sequence shown here is derived from an EMBL/GenBank/DDBJ whole genome shotgun (WGS) entry which is preliminary data.</text>
</comment>
<dbReference type="GO" id="GO:0050570">
    <property type="term" value="F:4-hydroxythreonine-4-phosphate dehydrogenase activity"/>
    <property type="evidence" value="ECO:0007669"/>
    <property type="project" value="UniProtKB-EC"/>
</dbReference>
<proteinExistence type="predicted"/>
<accession>A0A0F3GNC2</accession>
<dbReference type="EC" id="1.1.1.262" evidence="4"/>
<dbReference type="Pfam" id="PF04166">
    <property type="entry name" value="PdxA"/>
    <property type="match status" value="1"/>
</dbReference>